<keyword evidence="2" id="KW-1185">Reference proteome</keyword>
<reference evidence="1 2" key="1">
    <citation type="submission" date="2019-07" db="EMBL/GenBank/DDBJ databases">
        <title>Whole genome shotgun sequence of Rhodospirillum oryzae NBRC 107573.</title>
        <authorList>
            <person name="Hosoyama A."/>
            <person name="Uohara A."/>
            <person name="Ohji S."/>
            <person name="Ichikawa N."/>
        </authorList>
    </citation>
    <scope>NUCLEOTIDE SEQUENCE [LARGE SCALE GENOMIC DNA]</scope>
    <source>
        <strain evidence="1 2">NBRC 107573</strain>
    </source>
</reference>
<comment type="caution">
    <text evidence="1">The sequence shown here is derived from an EMBL/GenBank/DDBJ whole genome shotgun (WGS) entry which is preliminary data.</text>
</comment>
<evidence type="ECO:0000313" key="2">
    <source>
        <dbReference type="Proteomes" id="UP000321567"/>
    </source>
</evidence>
<evidence type="ECO:0000313" key="1">
    <source>
        <dbReference type="EMBL" id="GEO80000.1"/>
    </source>
</evidence>
<dbReference type="Proteomes" id="UP000321567">
    <property type="component" value="Unassembled WGS sequence"/>
</dbReference>
<dbReference type="Gene3D" id="3.30.70.100">
    <property type="match status" value="1"/>
</dbReference>
<evidence type="ECO:0008006" key="3">
    <source>
        <dbReference type="Google" id="ProtNLM"/>
    </source>
</evidence>
<gene>
    <name evidence="1" type="ORF">ROR02_01310</name>
</gene>
<dbReference type="EMBL" id="BJZO01000002">
    <property type="protein sequence ID" value="GEO80000.1"/>
    <property type="molecule type" value="Genomic_DNA"/>
</dbReference>
<organism evidence="1 2">
    <name type="scientific">Pararhodospirillum oryzae</name>
    <dbReference type="NCBI Taxonomy" id="478448"/>
    <lineage>
        <taxon>Bacteria</taxon>
        <taxon>Pseudomonadati</taxon>
        <taxon>Pseudomonadota</taxon>
        <taxon>Alphaproteobacteria</taxon>
        <taxon>Rhodospirillales</taxon>
        <taxon>Rhodospirillaceae</taxon>
        <taxon>Pararhodospirillum</taxon>
    </lineage>
</organism>
<dbReference type="OrthoDB" id="9794780at2"/>
<name>A0A512H3M3_9PROT</name>
<dbReference type="AlphaFoldDB" id="A0A512H3M3"/>
<accession>A0A512H3M3</accession>
<dbReference type="RefSeq" id="WP_147162071.1">
    <property type="nucleotide sequence ID" value="NZ_BJZO01000002.1"/>
</dbReference>
<protein>
    <recommendedName>
        <fullName evidence="3">HMA domain-containing protein</fullName>
    </recommendedName>
</protein>
<sequence>MSYVHHVPGRLRVKNRAFGSDEPTRRLCRSLAACPGVNEVTLNPRSHSLIVLFDPQRVSGDDILAQVDALQETQESPAPFLSSLPLAVLPSASGLALAPLAGSLATTVGSALGKALFGALLRTSVERGVASLVAAAIR</sequence>
<proteinExistence type="predicted"/>